<sequence>MSELEKTAPNEIYLIVGDTDKDCNFNELSEVTWSDEPIYEETAIKYVKASQLTIPKSIADELEEEIEEAYSNDYIRSYSDVGVYMEVITDGLDEDSELYKFMFPANDALLGCSHRNIIYLYMVDNDLVKVVEG</sequence>
<gene>
    <name evidence="1" type="ORF">LMG9449_0470</name>
</gene>
<comment type="caution">
    <text evidence="1">The sequence shown here is derived from an EMBL/GenBank/DDBJ whole genome shotgun (WGS) entry which is preliminary data.</text>
</comment>
<dbReference type="PATRIC" id="fig|1360.109.peg.2699"/>
<dbReference type="AlphaFoldDB" id="A0A0V8E6W7"/>
<name>A0A0V8E6W7_LACLL</name>
<organism evidence="1 2">
    <name type="scientific">Lactococcus lactis subsp. lactis</name>
    <name type="common">Streptococcus lactis</name>
    <dbReference type="NCBI Taxonomy" id="1360"/>
    <lineage>
        <taxon>Bacteria</taxon>
        <taxon>Bacillati</taxon>
        <taxon>Bacillota</taxon>
        <taxon>Bacilli</taxon>
        <taxon>Lactobacillales</taxon>
        <taxon>Streptococcaceae</taxon>
        <taxon>Lactococcus</taxon>
    </lineage>
</organism>
<dbReference type="EMBL" id="LKLS01000040">
    <property type="protein sequence ID" value="KSU21555.1"/>
    <property type="molecule type" value="Genomic_DNA"/>
</dbReference>
<dbReference type="RefSeq" id="WP_058224584.1">
    <property type="nucleotide sequence ID" value="NZ_LKLS01000040.1"/>
</dbReference>
<dbReference type="Proteomes" id="UP000053612">
    <property type="component" value="Unassembled WGS sequence"/>
</dbReference>
<evidence type="ECO:0000313" key="2">
    <source>
        <dbReference type="Proteomes" id="UP000053612"/>
    </source>
</evidence>
<evidence type="ECO:0000313" key="1">
    <source>
        <dbReference type="EMBL" id="KSU21555.1"/>
    </source>
</evidence>
<reference evidence="2" key="1">
    <citation type="submission" date="2015-10" db="EMBL/GenBank/DDBJ databases">
        <title>Draft Genome Sequences of 11 Lactococcus lactis subspecies cremoris strains.</title>
        <authorList>
            <person name="Wels M."/>
            <person name="Backus L."/>
            <person name="Boekhorst J."/>
            <person name="Dijkstra A."/>
            <person name="Beerthuizen M."/>
            <person name="Kelly W."/>
            <person name="Siezen R."/>
            <person name="Bachmann H."/>
            <person name="Van Hijum S."/>
        </authorList>
    </citation>
    <scope>NUCLEOTIDE SEQUENCE [LARGE SCALE GENOMIC DNA]</scope>
    <source>
        <strain evidence="2">LMG9449</strain>
    </source>
</reference>
<protein>
    <submittedName>
        <fullName evidence="1">Uncharacterized protein</fullName>
    </submittedName>
</protein>
<accession>A0A0V8E6W7</accession>
<proteinExistence type="predicted"/>